<accession>A1K7V3</accession>
<dbReference type="PANTHER" id="PTHR36121">
    <property type="entry name" value="PROTEIN SXY"/>
    <property type="match status" value="1"/>
</dbReference>
<evidence type="ECO:0000259" key="1">
    <source>
        <dbReference type="Pfam" id="PF04993"/>
    </source>
</evidence>
<sequence length="120" mass="13074">MSEFTDHLVETFAALGAVRARRMFGGHGLYLDGVMFGLVVDDVLYLKADAQTLPRFAELGLPCFEYARNGRTVQVSYHRAPDEVLESPDAAAQWGRLALAAALRAARPAKARRPRGQSAG</sequence>
<dbReference type="Pfam" id="PF04993">
    <property type="entry name" value="TfoX_N"/>
    <property type="match status" value="1"/>
</dbReference>
<dbReference type="Gene3D" id="3.30.1460.30">
    <property type="entry name" value="YgaC/TfoX-N like chaperone"/>
    <property type="match status" value="1"/>
</dbReference>
<dbReference type="EMBL" id="AM406670">
    <property type="protein sequence ID" value="CAL94908.1"/>
    <property type="molecule type" value="Genomic_DNA"/>
</dbReference>
<dbReference type="HOGENOM" id="CLU_125849_1_1_4"/>
<evidence type="ECO:0000313" key="2">
    <source>
        <dbReference type="EMBL" id="CAL94908.1"/>
    </source>
</evidence>
<dbReference type="STRING" id="62928.azo2291"/>
<dbReference type="PANTHER" id="PTHR36121:SF1">
    <property type="entry name" value="PROTEIN SXY"/>
    <property type="match status" value="1"/>
</dbReference>
<keyword evidence="3" id="KW-1185">Reference proteome</keyword>
<dbReference type="InterPro" id="IPR007076">
    <property type="entry name" value="TfoX_N"/>
</dbReference>
<protein>
    <submittedName>
        <fullName evidence="2">Conserved hypothetical DNA transformation protein (Competence activator)</fullName>
    </submittedName>
</protein>
<dbReference type="eggNOG" id="COG3070">
    <property type="taxonomic scope" value="Bacteria"/>
</dbReference>
<dbReference type="Proteomes" id="UP000002588">
    <property type="component" value="Chromosome"/>
</dbReference>
<reference evidence="2 3" key="1">
    <citation type="journal article" date="2006" name="Nat. Biotechnol.">
        <title>Complete genome of the mutualistic, N2-fixing grass endophyte Azoarcus sp. strain BH72.</title>
        <authorList>
            <person name="Krause A."/>
            <person name="Ramakumar A."/>
            <person name="Bartels D."/>
            <person name="Battistoni F."/>
            <person name="Bekel T."/>
            <person name="Boch J."/>
            <person name="Boehm M."/>
            <person name="Friedrich F."/>
            <person name="Hurek T."/>
            <person name="Krause L."/>
            <person name="Linke B."/>
            <person name="McHardy A.C."/>
            <person name="Sarkar A."/>
            <person name="Schneiker S."/>
            <person name="Syed A.A."/>
            <person name="Thauer R."/>
            <person name="Vorhoelter F.-J."/>
            <person name="Weidner S."/>
            <person name="Puehler A."/>
            <person name="Reinhold-Hurek B."/>
            <person name="Kaiser O."/>
            <person name="Goesmann A."/>
        </authorList>
    </citation>
    <scope>NUCLEOTIDE SEQUENCE [LARGE SCALE GENOMIC DNA]</scope>
    <source>
        <strain evidence="2 3">BH72</strain>
    </source>
</reference>
<dbReference type="InterPro" id="IPR047525">
    <property type="entry name" value="TfoX-like"/>
</dbReference>
<feature type="domain" description="TfoX N-terminal" evidence="1">
    <location>
        <begin position="10"/>
        <end position="102"/>
    </location>
</feature>
<dbReference type="SUPFAM" id="SSF159894">
    <property type="entry name" value="YgaC/TfoX-N like"/>
    <property type="match status" value="1"/>
</dbReference>
<dbReference type="KEGG" id="azo:azo2291"/>
<dbReference type="AlphaFoldDB" id="A1K7V3"/>
<dbReference type="RefSeq" id="WP_011766022.1">
    <property type="nucleotide sequence ID" value="NC_008702.1"/>
</dbReference>
<proteinExistence type="predicted"/>
<evidence type="ECO:0000313" key="3">
    <source>
        <dbReference type="Proteomes" id="UP000002588"/>
    </source>
</evidence>
<name>A1K7V3_AZOSB</name>
<organism evidence="2 3">
    <name type="scientific">Azoarcus sp. (strain BH72)</name>
    <dbReference type="NCBI Taxonomy" id="418699"/>
    <lineage>
        <taxon>Bacteria</taxon>
        <taxon>Pseudomonadati</taxon>
        <taxon>Pseudomonadota</taxon>
        <taxon>Betaproteobacteria</taxon>
        <taxon>Rhodocyclales</taxon>
        <taxon>Zoogloeaceae</taxon>
        <taxon>Azoarcus</taxon>
    </lineage>
</organism>
<gene>
    <name evidence="2" type="primary">tfoX</name>
    <name evidence="2" type="ordered locus">azo2291</name>
</gene>